<proteinExistence type="predicted"/>
<organism evidence="1 2">
    <name type="scientific">Heterostelium pallidum (strain ATCC 26659 / Pp 5 / PN500)</name>
    <name type="common">Cellular slime mold</name>
    <name type="synonym">Polysphondylium pallidum</name>
    <dbReference type="NCBI Taxonomy" id="670386"/>
    <lineage>
        <taxon>Eukaryota</taxon>
        <taxon>Amoebozoa</taxon>
        <taxon>Evosea</taxon>
        <taxon>Eumycetozoa</taxon>
        <taxon>Dictyostelia</taxon>
        <taxon>Acytosteliales</taxon>
        <taxon>Acytosteliaceae</taxon>
        <taxon>Heterostelium</taxon>
    </lineage>
</organism>
<evidence type="ECO:0000313" key="2">
    <source>
        <dbReference type="Proteomes" id="UP000001396"/>
    </source>
</evidence>
<accession>D3B0N5</accession>
<dbReference type="AlphaFoldDB" id="D3B0N5"/>
<dbReference type="Proteomes" id="UP000001396">
    <property type="component" value="Unassembled WGS sequence"/>
</dbReference>
<sequence length="159" mass="18959">MNFISEQTTIQTSLPDTNTDIKNILISISNYKTIYSFVFSQHINYIYKKFKITTNQLINFDLNTIPEEISNFLKRNKLSNHSNLILKNYREYNTIDYNRVFEFLEEYLEKSNYNMEIDCSQKTTMKDILDKENKYLINLRNLLQDKFQKLCALETTASS</sequence>
<evidence type="ECO:0000313" key="1">
    <source>
        <dbReference type="EMBL" id="EFA84859.1"/>
    </source>
</evidence>
<dbReference type="GeneID" id="31357379"/>
<reference evidence="1 2" key="1">
    <citation type="journal article" date="2011" name="Genome Res.">
        <title>Phylogeny-wide analysis of social amoeba genomes highlights ancient origins for complex intercellular communication.</title>
        <authorList>
            <person name="Heidel A.J."/>
            <person name="Lawal H.M."/>
            <person name="Felder M."/>
            <person name="Schilde C."/>
            <person name="Helps N.R."/>
            <person name="Tunggal B."/>
            <person name="Rivero F."/>
            <person name="John U."/>
            <person name="Schleicher M."/>
            <person name="Eichinger L."/>
            <person name="Platzer M."/>
            <person name="Noegel A.A."/>
            <person name="Schaap P."/>
            <person name="Gloeckner G."/>
        </authorList>
    </citation>
    <scope>NUCLEOTIDE SEQUENCE [LARGE SCALE GENOMIC DNA]</scope>
    <source>
        <strain evidence="2">ATCC 26659 / Pp 5 / PN500</strain>
    </source>
</reference>
<name>D3B0N5_HETP5</name>
<dbReference type="RefSeq" id="XP_020436970.1">
    <property type="nucleotide sequence ID" value="XM_020572853.1"/>
</dbReference>
<dbReference type="InParanoid" id="D3B0N5"/>
<gene>
    <name evidence="1" type="ORF">PPL_01852</name>
</gene>
<keyword evidence="2" id="KW-1185">Reference proteome</keyword>
<protein>
    <submittedName>
        <fullName evidence="1">Uncharacterized protein</fullName>
    </submittedName>
</protein>
<comment type="caution">
    <text evidence="1">The sequence shown here is derived from an EMBL/GenBank/DDBJ whole genome shotgun (WGS) entry which is preliminary data.</text>
</comment>
<dbReference type="EMBL" id="ADBJ01000008">
    <property type="protein sequence ID" value="EFA84859.1"/>
    <property type="molecule type" value="Genomic_DNA"/>
</dbReference>